<evidence type="ECO:0000313" key="8">
    <source>
        <dbReference type="EMBL" id="KAF7384995.1"/>
    </source>
</evidence>
<sequence>MEVDTVETEFKLRPMLCELNQLSMPDGSAMLMQGDTTVVAGVYGPVEPKAQKMIYDKASVEVVYSPVKGPTKIDDRTIELYVKESCEPGIIVMLHPGSAICINIQEIQNKGSLLACIINSACLALINSGISMKFTVAAVTCMIEKDSKNIILDPDNNQLQNAVAVFTFTYDSIKKDIISCNTMGRFTDKEFLECLDKCRQASSCVFDFYREVVKRGRKIAFDMVGCSLCKGSTMILKNHCGRSRVL</sequence>
<keyword evidence="9" id="KW-1185">Reference proteome</keyword>
<organism evidence="8 9">
    <name type="scientific">Vespula vulgaris</name>
    <name type="common">Yellow jacket</name>
    <name type="synonym">Wasp</name>
    <dbReference type="NCBI Taxonomy" id="7454"/>
    <lineage>
        <taxon>Eukaryota</taxon>
        <taxon>Metazoa</taxon>
        <taxon>Ecdysozoa</taxon>
        <taxon>Arthropoda</taxon>
        <taxon>Hexapoda</taxon>
        <taxon>Insecta</taxon>
        <taxon>Pterygota</taxon>
        <taxon>Neoptera</taxon>
        <taxon>Endopterygota</taxon>
        <taxon>Hymenoptera</taxon>
        <taxon>Apocrita</taxon>
        <taxon>Aculeata</taxon>
        <taxon>Vespoidea</taxon>
        <taxon>Vespidae</taxon>
        <taxon>Vespinae</taxon>
        <taxon>Vespula</taxon>
    </lineage>
</organism>
<dbReference type="GO" id="GO:0006364">
    <property type="term" value="P:rRNA processing"/>
    <property type="evidence" value="ECO:0007669"/>
    <property type="project" value="UniProtKB-KW"/>
</dbReference>
<feature type="domain" description="Exoribonuclease phosphorolytic" evidence="7">
    <location>
        <begin position="136"/>
        <end position="196"/>
    </location>
</feature>
<dbReference type="AlphaFoldDB" id="A0A834MUJ6"/>
<keyword evidence="3" id="KW-0698">rRNA processing</keyword>
<protein>
    <recommendedName>
        <fullName evidence="10">Exosome complex component RRP46</fullName>
    </recommendedName>
</protein>
<feature type="domain" description="Exoribonuclease phosphorolytic" evidence="6">
    <location>
        <begin position="12"/>
        <end position="130"/>
    </location>
</feature>
<dbReference type="InterPro" id="IPR020568">
    <property type="entry name" value="Ribosomal_Su5_D2-typ_SF"/>
</dbReference>
<dbReference type="SUPFAM" id="SSF55666">
    <property type="entry name" value="Ribonuclease PH domain 2-like"/>
    <property type="match status" value="1"/>
</dbReference>
<dbReference type="InterPro" id="IPR036345">
    <property type="entry name" value="ExoRNase_PH_dom2_sf"/>
</dbReference>
<comment type="caution">
    <text evidence="8">The sequence shown here is derived from an EMBL/GenBank/DDBJ whole genome shotgun (WGS) entry which is preliminary data.</text>
</comment>
<dbReference type="PANTHER" id="PTHR11953">
    <property type="entry name" value="EXOSOME COMPLEX COMPONENT"/>
    <property type="match status" value="1"/>
</dbReference>
<dbReference type="GO" id="GO:0071028">
    <property type="term" value="P:nuclear mRNA surveillance"/>
    <property type="evidence" value="ECO:0007669"/>
    <property type="project" value="TreeGrafter"/>
</dbReference>
<evidence type="ECO:0000256" key="5">
    <source>
        <dbReference type="ARBA" id="ARBA00023242"/>
    </source>
</evidence>
<dbReference type="GO" id="GO:0000177">
    <property type="term" value="C:cytoplasmic exosome (RNase complex)"/>
    <property type="evidence" value="ECO:0007669"/>
    <property type="project" value="TreeGrafter"/>
</dbReference>
<dbReference type="GO" id="GO:0003723">
    <property type="term" value="F:RNA binding"/>
    <property type="evidence" value="ECO:0007669"/>
    <property type="project" value="TreeGrafter"/>
</dbReference>
<dbReference type="InterPro" id="IPR015847">
    <property type="entry name" value="ExoRNase_PH_dom2"/>
</dbReference>
<dbReference type="EMBL" id="JACSEA010000015">
    <property type="protein sequence ID" value="KAF7384995.1"/>
    <property type="molecule type" value="Genomic_DNA"/>
</dbReference>
<evidence type="ECO:0000256" key="3">
    <source>
        <dbReference type="ARBA" id="ARBA00022552"/>
    </source>
</evidence>
<dbReference type="Pfam" id="PF01138">
    <property type="entry name" value="RNase_PH"/>
    <property type="match status" value="1"/>
</dbReference>
<evidence type="ECO:0000256" key="2">
    <source>
        <dbReference type="ARBA" id="ARBA00006678"/>
    </source>
</evidence>
<reference evidence="8" key="1">
    <citation type="journal article" date="2020" name="G3 (Bethesda)">
        <title>High-Quality Assemblies for Three Invasive Social Wasps from the &lt;i&gt;Vespula&lt;/i&gt; Genus.</title>
        <authorList>
            <person name="Harrop T.W.R."/>
            <person name="Guhlin J."/>
            <person name="McLaughlin G.M."/>
            <person name="Permina E."/>
            <person name="Stockwell P."/>
            <person name="Gilligan J."/>
            <person name="Le Lec M.F."/>
            <person name="Gruber M.A.M."/>
            <person name="Quinn O."/>
            <person name="Lovegrove M."/>
            <person name="Duncan E.J."/>
            <person name="Remnant E.J."/>
            <person name="Van Eeckhoven J."/>
            <person name="Graham B."/>
            <person name="Knapp R.A."/>
            <person name="Langford K.W."/>
            <person name="Kronenberg Z."/>
            <person name="Press M.O."/>
            <person name="Eacker S.M."/>
            <person name="Wilson-Rankin E.E."/>
            <person name="Purcell J."/>
            <person name="Lester P.J."/>
            <person name="Dearden P.K."/>
        </authorList>
    </citation>
    <scope>NUCLEOTIDE SEQUENCE</scope>
    <source>
        <strain evidence="8">Marl-1</strain>
    </source>
</reference>
<proteinExistence type="inferred from homology"/>
<keyword evidence="4" id="KW-0271">Exosome</keyword>
<comment type="similarity">
    <text evidence="2">Belongs to the RNase PH family.</text>
</comment>
<evidence type="ECO:0000256" key="4">
    <source>
        <dbReference type="ARBA" id="ARBA00022835"/>
    </source>
</evidence>
<dbReference type="PANTHER" id="PTHR11953:SF1">
    <property type="entry name" value="EXOSOME COMPLEX COMPONENT RRP46"/>
    <property type="match status" value="1"/>
</dbReference>
<gene>
    <name evidence="8" type="ORF">HZH66_012081</name>
</gene>
<dbReference type="GO" id="GO:0000176">
    <property type="term" value="C:nuclear exosome (RNase complex)"/>
    <property type="evidence" value="ECO:0007669"/>
    <property type="project" value="TreeGrafter"/>
</dbReference>
<dbReference type="Proteomes" id="UP000614350">
    <property type="component" value="Unassembled WGS sequence"/>
</dbReference>
<accession>A0A834MUJ6</accession>
<dbReference type="Gene3D" id="3.30.230.70">
    <property type="entry name" value="GHMP Kinase, N-terminal domain"/>
    <property type="match status" value="1"/>
</dbReference>
<comment type="subcellular location">
    <subcellularLocation>
        <location evidence="1">Nucleus</location>
    </subcellularLocation>
</comment>
<dbReference type="Pfam" id="PF03725">
    <property type="entry name" value="RNase_PH_C"/>
    <property type="match status" value="1"/>
</dbReference>
<dbReference type="InterPro" id="IPR001247">
    <property type="entry name" value="ExoRNase_PH_dom1"/>
</dbReference>
<dbReference type="GO" id="GO:0034475">
    <property type="term" value="P:U4 snRNA 3'-end processing"/>
    <property type="evidence" value="ECO:0007669"/>
    <property type="project" value="TreeGrafter"/>
</dbReference>
<dbReference type="GO" id="GO:0005730">
    <property type="term" value="C:nucleolus"/>
    <property type="evidence" value="ECO:0007669"/>
    <property type="project" value="TreeGrafter"/>
</dbReference>
<name>A0A834MUJ6_VESVU</name>
<evidence type="ECO:0000259" key="6">
    <source>
        <dbReference type="Pfam" id="PF01138"/>
    </source>
</evidence>
<evidence type="ECO:0000256" key="1">
    <source>
        <dbReference type="ARBA" id="ARBA00004123"/>
    </source>
</evidence>
<dbReference type="GO" id="GO:0071051">
    <property type="term" value="P:poly(A)-dependent snoRNA 3'-end processing"/>
    <property type="evidence" value="ECO:0007669"/>
    <property type="project" value="TreeGrafter"/>
</dbReference>
<evidence type="ECO:0000313" key="9">
    <source>
        <dbReference type="Proteomes" id="UP000614350"/>
    </source>
</evidence>
<dbReference type="InterPro" id="IPR027408">
    <property type="entry name" value="PNPase/RNase_PH_dom_sf"/>
</dbReference>
<dbReference type="CDD" id="cd11372">
    <property type="entry name" value="RNase_PH_RRP46"/>
    <property type="match status" value="1"/>
</dbReference>
<dbReference type="GO" id="GO:0016075">
    <property type="term" value="P:rRNA catabolic process"/>
    <property type="evidence" value="ECO:0007669"/>
    <property type="project" value="TreeGrafter"/>
</dbReference>
<evidence type="ECO:0000259" key="7">
    <source>
        <dbReference type="Pfam" id="PF03725"/>
    </source>
</evidence>
<dbReference type="InterPro" id="IPR050080">
    <property type="entry name" value="RNase_PH"/>
</dbReference>
<keyword evidence="5" id="KW-0539">Nucleus</keyword>
<dbReference type="SUPFAM" id="SSF54211">
    <property type="entry name" value="Ribosomal protein S5 domain 2-like"/>
    <property type="match status" value="1"/>
</dbReference>
<evidence type="ECO:0008006" key="10">
    <source>
        <dbReference type="Google" id="ProtNLM"/>
    </source>
</evidence>